<dbReference type="Proteomes" id="UP001166674">
    <property type="component" value="Unassembled WGS sequence"/>
</dbReference>
<protein>
    <submittedName>
        <fullName evidence="5">Leucine-rich repeat-containing protein 75A</fullName>
    </submittedName>
</protein>
<dbReference type="SUPFAM" id="SSF52047">
    <property type="entry name" value="RNI-like"/>
    <property type="match status" value="1"/>
</dbReference>
<keyword evidence="1" id="KW-0433">Leucine-rich repeat</keyword>
<evidence type="ECO:0000256" key="2">
    <source>
        <dbReference type="ARBA" id="ARBA00022737"/>
    </source>
</evidence>
<dbReference type="EMBL" id="JAATJV010433119">
    <property type="protein sequence ID" value="MBZ3889652.1"/>
    <property type="molecule type" value="Genomic_DNA"/>
</dbReference>
<dbReference type="PANTHER" id="PTHR39654:SF3">
    <property type="entry name" value="LEUCINE RICH REPEAT CONTAINING 75A"/>
    <property type="match status" value="1"/>
</dbReference>
<organism evidence="5 6">
    <name type="scientific">Sciurus carolinensis</name>
    <name type="common">Eastern gray squirrel</name>
    <dbReference type="NCBI Taxonomy" id="30640"/>
    <lineage>
        <taxon>Eukaryota</taxon>
        <taxon>Metazoa</taxon>
        <taxon>Chordata</taxon>
        <taxon>Craniata</taxon>
        <taxon>Vertebrata</taxon>
        <taxon>Euteleostomi</taxon>
        <taxon>Mammalia</taxon>
        <taxon>Eutheria</taxon>
        <taxon>Euarchontoglires</taxon>
        <taxon>Glires</taxon>
        <taxon>Rodentia</taxon>
        <taxon>Sciuromorpha</taxon>
        <taxon>Sciuridae</taxon>
        <taxon>Sciurinae</taxon>
        <taxon>Sciurini</taxon>
        <taxon>Sciurus</taxon>
    </lineage>
</organism>
<dbReference type="FunFam" id="3.80.10.10:FF:000158">
    <property type="entry name" value="Leucine rich repeat containing 75A"/>
    <property type="match status" value="1"/>
</dbReference>
<feature type="region of interest" description="Disordered" evidence="4">
    <location>
        <begin position="318"/>
        <end position="366"/>
    </location>
</feature>
<evidence type="ECO:0000256" key="3">
    <source>
        <dbReference type="ARBA" id="ARBA00060993"/>
    </source>
</evidence>
<keyword evidence="6" id="KW-1185">Reference proteome</keyword>
<sequence length="366" mass="40663">MGTRQTKGSLAERASPGAAPGPRRERPDFWASLLLRAGDKAGRAGAGLPPYHRRVGMVQELLRMVRQGRREEAGTLLQHLRQAWPEEFLDSLYLAKDQKFGNGLEKDLGMESTSLDDVLYRYASFRNLVDPITHDLIISLARYIHCPKPEGDSLGAMEKLCRQLTYHLSPHSEWRRHRGLVKRKPQACLKAVLAGNPPDNTVDLSGIPLTSRDLERVTNYLQRCGEQVDSVELGFTGLTDDMVLQLLPALSTLPRLTTLALNGNRLTRALLRDLTDTLKDPSKFPNVTWIDLGNNVDIFSLPQPFLLSLRKRSPKQGHLPTILELGEGPGSGEETREEIVGQEDPGGDPVSLAKDHHEGKDVVTQT</sequence>
<evidence type="ECO:0000313" key="6">
    <source>
        <dbReference type="Proteomes" id="UP001166674"/>
    </source>
</evidence>
<gene>
    <name evidence="5" type="ORF">SUZIE_204030</name>
</gene>
<name>A0AA41TAT3_SCICA</name>
<feature type="compositionally biased region" description="Basic and acidic residues" evidence="4">
    <location>
        <begin position="353"/>
        <end position="366"/>
    </location>
</feature>
<dbReference type="PANTHER" id="PTHR39654">
    <property type="entry name" value="LEUCINE-RICH REPEAT-CONTAINING PROTEIN 75A-LIKE ISOFORM X1"/>
    <property type="match status" value="1"/>
</dbReference>
<evidence type="ECO:0000313" key="5">
    <source>
        <dbReference type="EMBL" id="MBZ3889652.1"/>
    </source>
</evidence>
<accession>A0AA41TAT3</accession>
<dbReference type="InterPro" id="IPR032675">
    <property type="entry name" value="LRR_dom_sf"/>
</dbReference>
<comment type="caution">
    <text evidence="5">The sequence shown here is derived from an EMBL/GenBank/DDBJ whole genome shotgun (WGS) entry which is preliminary data.</text>
</comment>
<reference evidence="5" key="1">
    <citation type="submission" date="2020-03" db="EMBL/GenBank/DDBJ databases">
        <title>Studies in the Genomics of Life Span.</title>
        <authorList>
            <person name="Glass D."/>
        </authorList>
    </citation>
    <scope>NUCLEOTIDE SEQUENCE</scope>
    <source>
        <strain evidence="5">SUZIE</strain>
        <tissue evidence="5">Muscle</tissue>
    </source>
</reference>
<proteinExistence type="inferred from homology"/>
<dbReference type="Gene3D" id="3.80.10.10">
    <property type="entry name" value="Ribonuclease Inhibitor"/>
    <property type="match status" value="1"/>
</dbReference>
<evidence type="ECO:0000256" key="4">
    <source>
        <dbReference type="SAM" id="MobiDB-lite"/>
    </source>
</evidence>
<evidence type="ECO:0000256" key="1">
    <source>
        <dbReference type="ARBA" id="ARBA00022614"/>
    </source>
</evidence>
<comment type="similarity">
    <text evidence="3">Belongs to the LRRC75 family.</text>
</comment>
<dbReference type="AlphaFoldDB" id="A0AA41TAT3"/>
<keyword evidence="2" id="KW-0677">Repeat</keyword>
<feature type="region of interest" description="Disordered" evidence="4">
    <location>
        <begin position="1"/>
        <end position="25"/>
    </location>
</feature>
<feature type="compositionally biased region" description="Low complexity" evidence="4">
    <location>
        <begin position="11"/>
        <end position="21"/>
    </location>
</feature>